<dbReference type="EMBL" id="OCST01000006">
    <property type="protein sequence ID" value="SOE74046.1"/>
    <property type="molecule type" value="Genomic_DNA"/>
</dbReference>
<sequence length="220" mass="25191">MPPFCRRRHRSMRRVFEHVVPLVLLGWDVPEVAVESGLRAPIPLHNHGRRLVELPQNLAVLPRRSDHPGRRKTDPPMAPQVTGQPATPNSRPREPSATTVVDNQHHRRYHLPAPREAPARRKAGLLGFNGPIRNHTARNRSRGKKKNRTDSSVKTNRSCSRYFMTRLLELHELPNVGGSENTKALIRRFEILCRQKAFHGETPKIPVRPHPNEFGVMKHD</sequence>
<feature type="compositionally biased region" description="Basic residues" evidence="1">
    <location>
        <begin position="135"/>
        <end position="147"/>
    </location>
</feature>
<organism evidence="2 3">
    <name type="scientific">Salinibacterium xinjiangense</name>
    <dbReference type="NCBI Taxonomy" id="386302"/>
    <lineage>
        <taxon>Bacteria</taxon>
        <taxon>Bacillati</taxon>
        <taxon>Actinomycetota</taxon>
        <taxon>Actinomycetes</taxon>
        <taxon>Micrococcales</taxon>
        <taxon>Microbacteriaceae</taxon>
        <taxon>Salinibacterium</taxon>
    </lineage>
</organism>
<reference evidence="2 3" key="1">
    <citation type="submission" date="2017-09" db="EMBL/GenBank/DDBJ databases">
        <authorList>
            <person name="Ehlers B."/>
            <person name="Leendertz F.H."/>
        </authorList>
    </citation>
    <scope>NUCLEOTIDE SEQUENCE [LARGE SCALE GENOMIC DNA]</scope>
    <source>
        <strain evidence="2 3">CGMCC 1.05381</strain>
    </source>
</reference>
<keyword evidence="3" id="KW-1185">Reference proteome</keyword>
<evidence type="ECO:0000313" key="3">
    <source>
        <dbReference type="Proteomes" id="UP000219440"/>
    </source>
</evidence>
<proteinExistence type="predicted"/>
<dbReference type="AlphaFoldDB" id="A0A2C9A3S4"/>
<feature type="compositionally biased region" description="Basic and acidic residues" evidence="1">
    <location>
        <begin position="63"/>
        <end position="74"/>
    </location>
</feature>
<protein>
    <submittedName>
        <fullName evidence="2">Uncharacterized protein</fullName>
    </submittedName>
</protein>
<gene>
    <name evidence="2" type="ORF">SAMN06296378_2932</name>
</gene>
<feature type="region of interest" description="Disordered" evidence="1">
    <location>
        <begin position="60"/>
        <end position="155"/>
    </location>
</feature>
<accession>A0A2C9A3S4</accession>
<name>A0A2C9A3S4_9MICO</name>
<dbReference type="Proteomes" id="UP000219440">
    <property type="component" value="Unassembled WGS sequence"/>
</dbReference>
<feature type="compositionally biased region" description="Polar residues" evidence="1">
    <location>
        <begin position="81"/>
        <end position="102"/>
    </location>
</feature>
<evidence type="ECO:0000256" key="1">
    <source>
        <dbReference type="SAM" id="MobiDB-lite"/>
    </source>
</evidence>
<evidence type="ECO:0000313" key="2">
    <source>
        <dbReference type="EMBL" id="SOE74046.1"/>
    </source>
</evidence>